<keyword evidence="2" id="KW-1133">Transmembrane helix</keyword>
<dbReference type="AlphaFoldDB" id="A0A812V945"/>
<evidence type="ECO:0000256" key="1">
    <source>
        <dbReference type="SAM" id="MobiDB-lite"/>
    </source>
</evidence>
<evidence type="ECO:0000256" key="2">
    <source>
        <dbReference type="SAM" id="Phobius"/>
    </source>
</evidence>
<name>A0A812V945_SYMPI</name>
<organism evidence="3 4">
    <name type="scientific">Symbiodinium pilosum</name>
    <name type="common">Dinoflagellate</name>
    <dbReference type="NCBI Taxonomy" id="2952"/>
    <lineage>
        <taxon>Eukaryota</taxon>
        <taxon>Sar</taxon>
        <taxon>Alveolata</taxon>
        <taxon>Dinophyceae</taxon>
        <taxon>Suessiales</taxon>
        <taxon>Symbiodiniaceae</taxon>
        <taxon>Symbiodinium</taxon>
    </lineage>
</organism>
<evidence type="ECO:0000313" key="4">
    <source>
        <dbReference type="Proteomes" id="UP000649617"/>
    </source>
</evidence>
<dbReference type="Gene3D" id="1.25.40.10">
    <property type="entry name" value="Tetratricopeptide repeat domain"/>
    <property type="match status" value="1"/>
</dbReference>
<reference evidence="3" key="1">
    <citation type="submission" date="2021-02" db="EMBL/GenBank/DDBJ databases">
        <authorList>
            <person name="Dougan E. K."/>
            <person name="Rhodes N."/>
            <person name="Thang M."/>
            <person name="Chan C."/>
        </authorList>
    </citation>
    <scope>NUCLEOTIDE SEQUENCE</scope>
</reference>
<keyword evidence="4" id="KW-1185">Reference proteome</keyword>
<feature type="transmembrane region" description="Helical" evidence="2">
    <location>
        <begin position="438"/>
        <end position="459"/>
    </location>
</feature>
<feature type="region of interest" description="Disordered" evidence="1">
    <location>
        <begin position="162"/>
        <end position="257"/>
    </location>
</feature>
<dbReference type="OrthoDB" id="515887at2759"/>
<evidence type="ECO:0000313" key="3">
    <source>
        <dbReference type="EMBL" id="CAE7609097.1"/>
    </source>
</evidence>
<feature type="compositionally biased region" description="Polar residues" evidence="1">
    <location>
        <begin position="226"/>
        <end position="247"/>
    </location>
</feature>
<feature type="compositionally biased region" description="Low complexity" evidence="1">
    <location>
        <begin position="188"/>
        <end position="203"/>
    </location>
</feature>
<proteinExistence type="predicted"/>
<dbReference type="Proteomes" id="UP000649617">
    <property type="component" value="Unassembled WGS sequence"/>
</dbReference>
<keyword evidence="2" id="KW-0472">Membrane</keyword>
<protein>
    <submittedName>
        <fullName evidence="3">Mfsd6b protein</fullName>
    </submittedName>
</protein>
<comment type="caution">
    <text evidence="3">The sequence shown here is derived from an EMBL/GenBank/DDBJ whole genome shotgun (WGS) entry which is preliminary data.</text>
</comment>
<accession>A0A812V945</accession>
<dbReference type="SUPFAM" id="SSF48452">
    <property type="entry name" value="TPR-like"/>
    <property type="match status" value="1"/>
</dbReference>
<sequence length="476" mass="53022">MTSTFSKVGGLIDDDEEERRQISLQAQALYKKAQDAYSSQGSKEHVLRLFEDAEAAMRPLLGGGLATLEPQELETVLKGRLHQAVSLAQMTEVPNRWSRVKSLSEDVLQFDFNNAHARWLRGLCLRSQSKMKEAEEECRRAVECARSQGKDAEAQQWEKEISETFDISGANQTRKSTEERGDTDHAGSSESSSKASKKSSSAAMQKGFLNRPTRKTEVTGQRKGSEPSQTDQDGTKAGSTEESQMSKPSVREAELERELEKLRTSYEEQEVHLHQQIMSLKAMKSEEQHFRDEAEALLQELESQSTATPSASSSCLPADAQAALQVATDRMQAGRAWAENEQQRYVEFSTEVLTLQEMSAREFREQEDVGLKQSKELRELAKRFGDLLRLARLLDGYVRERSAGREQDADVQQLAQQVADFRGLSWTVKISAMVDDGAILRIFVVSAVLGMLFTLAVVVETGLGQTCSLTCGRAVP</sequence>
<dbReference type="InterPro" id="IPR011990">
    <property type="entry name" value="TPR-like_helical_dom_sf"/>
</dbReference>
<gene>
    <name evidence="3" type="primary">mfsd6b</name>
    <name evidence="3" type="ORF">SPIL2461_LOCUS16082</name>
</gene>
<feature type="compositionally biased region" description="Basic and acidic residues" evidence="1">
    <location>
        <begin position="175"/>
        <end position="187"/>
    </location>
</feature>
<keyword evidence="2" id="KW-0812">Transmembrane</keyword>
<dbReference type="EMBL" id="CAJNIZ010040913">
    <property type="protein sequence ID" value="CAE7609097.1"/>
    <property type="molecule type" value="Genomic_DNA"/>
</dbReference>